<dbReference type="AlphaFoldDB" id="A0A521APB9"/>
<accession>A0A521APB9</accession>
<evidence type="ECO:0000313" key="2">
    <source>
        <dbReference type="Proteomes" id="UP000317557"/>
    </source>
</evidence>
<keyword evidence="2" id="KW-1185">Reference proteome</keyword>
<gene>
    <name evidence="1" type="ORF">SAMN06265219_101292</name>
</gene>
<evidence type="ECO:0000313" key="1">
    <source>
        <dbReference type="EMBL" id="SMO36626.1"/>
    </source>
</evidence>
<dbReference type="SUPFAM" id="SSF49464">
    <property type="entry name" value="Carboxypeptidase regulatory domain-like"/>
    <property type="match status" value="1"/>
</dbReference>
<dbReference type="Proteomes" id="UP000317557">
    <property type="component" value="Unassembled WGS sequence"/>
</dbReference>
<reference evidence="1 2" key="1">
    <citation type="submission" date="2017-05" db="EMBL/GenBank/DDBJ databases">
        <authorList>
            <person name="Varghese N."/>
            <person name="Submissions S."/>
        </authorList>
    </citation>
    <scope>NUCLEOTIDE SEQUENCE [LARGE SCALE GENOMIC DNA]</scope>
    <source>
        <strain evidence="1 2">DSM 21985</strain>
    </source>
</reference>
<name>A0A521APB9_9BACT</name>
<proteinExistence type="predicted"/>
<sequence>MSRVKFRDMGRGRCKSGLVLVCLLLGVYAPSLAQTGILKGHVYDAETNEPLAYANIILEGTSRGTYSLADGSYEIKLDSGRHQIRYHFLSYRDTTVTVDIKSGEHTTQDISLWPDMVSMDVTVSANQAEKKVQQIALNREQRNSNLKAYRANVYKLAILSKIPDSISHEQVKPDELEPMAFSERTGSITYTASPERYVETIDANRASDNFFSEYDFFSTGGSPLNLNAEEVPLSILSEDITVAGPVASDAGRFYYLQDEPADNTWPAGTIKITVDPKTDNRPLFEGTIWYQEEQGAILGIDVKLNDYANTNTGTFKISNLRYQQSYAKVGDFWLPETTELSAVIEFLASKDPIFYHDEWSWTDYRINDRSIRNERLGLNTTQIQPDAHQKEESYWDSLSGRKHNSNVQQLESAKNYTEENVLVRTGMSAMRAFFRLPYQLEDFYLTNISDIYHYNRVEGHYLGLGLRSPVHPNYTYRLIGGYGFGNESYSYEVSGHHYPRGFFAGPEFGLYKTTVQQYQDYEYNRTPLDFFEFRQTLYALLSGTTQNNYFEREGWKAGLRFRLRPESFFRVLYLDEHHNSLSATTNFSLFGGDLEVDKFLNNDPAHPTEAGRNKGLYLHLHHDTRKYQRAQFLRDYNIREFGWLADAVWEMGLEEWDSDFDFNRYRLGLKFYWPVFSSHFFQTDIILGAADGGTPNQRLFTYNGFVVDDYVRYRPFATISYREPIVQRVSQLKLRYKFGSSVTRSIPIGFIRKSGIQISTVLTGGVVDDKATLEPLLPYSESEAQAEVGIAFSKILGIFYAEFSKKLYGNFGESYGFTIIF</sequence>
<dbReference type="OrthoDB" id="983143at2"/>
<dbReference type="Pfam" id="PF18939">
    <property type="entry name" value="DUF5686"/>
    <property type="match status" value="1"/>
</dbReference>
<dbReference type="Gene3D" id="2.60.40.1120">
    <property type="entry name" value="Carboxypeptidase-like, regulatory domain"/>
    <property type="match status" value="1"/>
</dbReference>
<dbReference type="EMBL" id="FXTP01000001">
    <property type="protein sequence ID" value="SMO36626.1"/>
    <property type="molecule type" value="Genomic_DNA"/>
</dbReference>
<dbReference type="InterPro" id="IPR043741">
    <property type="entry name" value="DUF5686"/>
</dbReference>
<organism evidence="1 2">
    <name type="scientific">Gracilimonas mengyeensis</name>
    <dbReference type="NCBI Taxonomy" id="1302730"/>
    <lineage>
        <taxon>Bacteria</taxon>
        <taxon>Pseudomonadati</taxon>
        <taxon>Balneolota</taxon>
        <taxon>Balneolia</taxon>
        <taxon>Balneolales</taxon>
        <taxon>Balneolaceae</taxon>
        <taxon>Gracilimonas</taxon>
    </lineage>
</organism>
<protein>
    <submittedName>
        <fullName evidence="1">CarboxypepD_reg-like domain-containing protein</fullName>
    </submittedName>
</protein>
<dbReference type="Pfam" id="PF13715">
    <property type="entry name" value="CarbopepD_reg_2"/>
    <property type="match status" value="1"/>
</dbReference>
<dbReference type="InterPro" id="IPR008969">
    <property type="entry name" value="CarboxyPept-like_regulatory"/>
</dbReference>
<dbReference type="RefSeq" id="WP_142452804.1">
    <property type="nucleotide sequence ID" value="NZ_FXTP01000001.1"/>
</dbReference>